<evidence type="ECO:0000313" key="2">
    <source>
        <dbReference type="EMBL" id="KAG1800181.1"/>
    </source>
</evidence>
<dbReference type="RefSeq" id="XP_041185878.1">
    <property type="nucleotide sequence ID" value="XM_041329018.1"/>
</dbReference>
<evidence type="ECO:0000256" key="1">
    <source>
        <dbReference type="SAM" id="SignalP"/>
    </source>
</evidence>
<sequence length="99" mass="11369">MWLVSIILLCVLGQSILTFKKPASIPEPLRCMSMNGRLRGGMMVEEGSSSRSLNFNTTPIMHSQYLWHVHYHRVKRGRSFTACIFDHAHQSQDAHWQGD</sequence>
<dbReference type="EMBL" id="JABBWG010000117">
    <property type="protein sequence ID" value="KAG1800181.1"/>
    <property type="molecule type" value="Genomic_DNA"/>
</dbReference>
<evidence type="ECO:0008006" key="4">
    <source>
        <dbReference type="Google" id="ProtNLM"/>
    </source>
</evidence>
<dbReference type="GeneID" id="64623035"/>
<accession>A0A9P7J2W3</accession>
<comment type="caution">
    <text evidence="2">The sequence shown here is derived from an EMBL/GenBank/DDBJ whole genome shotgun (WGS) entry which is preliminary data.</text>
</comment>
<proteinExistence type="predicted"/>
<feature type="signal peptide" evidence="1">
    <location>
        <begin position="1"/>
        <end position="18"/>
    </location>
</feature>
<protein>
    <recommendedName>
        <fullName evidence="4">Secreted protein</fullName>
    </recommendedName>
</protein>
<gene>
    <name evidence="2" type="ORF">BJ212DRAFT_113008</name>
</gene>
<evidence type="ECO:0000313" key="3">
    <source>
        <dbReference type="Proteomes" id="UP000807769"/>
    </source>
</evidence>
<feature type="chain" id="PRO_5040154298" description="Secreted protein" evidence="1">
    <location>
        <begin position="19"/>
        <end position="99"/>
    </location>
</feature>
<keyword evidence="3" id="KW-1185">Reference proteome</keyword>
<keyword evidence="1" id="KW-0732">Signal</keyword>
<organism evidence="2 3">
    <name type="scientific">Suillus subaureus</name>
    <dbReference type="NCBI Taxonomy" id="48587"/>
    <lineage>
        <taxon>Eukaryota</taxon>
        <taxon>Fungi</taxon>
        <taxon>Dikarya</taxon>
        <taxon>Basidiomycota</taxon>
        <taxon>Agaricomycotina</taxon>
        <taxon>Agaricomycetes</taxon>
        <taxon>Agaricomycetidae</taxon>
        <taxon>Boletales</taxon>
        <taxon>Suillineae</taxon>
        <taxon>Suillaceae</taxon>
        <taxon>Suillus</taxon>
    </lineage>
</organism>
<reference evidence="2" key="1">
    <citation type="journal article" date="2020" name="New Phytol.">
        <title>Comparative genomics reveals dynamic genome evolution in host specialist ectomycorrhizal fungi.</title>
        <authorList>
            <person name="Lofgren L.A."/>
            <person name="Nguyen N.H."/>
            <person name="Vilgalys R."/>
            <person name="Ruytinx J."/>
            <person name="Liao H.L."/>
            <person name="Branco S."/>
            <person name="Kuo A."/>
            <person name="LaButti K."/>
            <person name="Lipzen A."/>
            <person name="Andreopoulos W."/>
            <person name="Pangilinan J."/>
            <person name="Riley R."/>
            <person name="Hundley H."/>
            <person name="Na H."/>
            <person name="Barry K."/>
            <person name="Grigoriev I.V."/>
            <person name="Stajich J.E."/>
            <person name="Kennedy P.G."/>
        </authorList>
    </citation>
    <scope>NUCLEOTIDE SEQUENCE</scope>
    <source>
        <strain evidence="2">MN1</strain>
    </source>
</reference>
<name>A0A9P7J2W3_9AGAM</name>
<dbReference type="AlphaFoldDB" id="A0A9P7J2W3"/>
<dbReference type="Proteomes" id="UP000807769">
    <property type="component" value="Unassembled WGS sequence"/>
</dbReference>